<feature type="transmembrane region" description="Helical" evidence="1">
    <location>
        <begin position="93"/>
        <end position="111"/>
    </location>
</feature>
<keyword evidence="1" id="KW-0472">Membrane</keyword>
<dbReference type="Proteomes" id="UP001295423">
    <property type="component" value="Unassembled WGS sequence"/>
</dbReference>
<evidence type="ECO:0000256" key="1">
    <source>
        <dbReference type="SAM" id="Phobius"/>
    </source>
</evidence>
<accession>A0AAD2JLU0</accession>
<keyword evidence="1" id="KW-0812">Transmembrane</keyword>
<keyword evidence="3" id="KW-1185">Reference proteome</keyword>
<gene>
    <name evidence="2" type="ORF">CYCCA115_LOCUS18672</name>
</gene>
<organism evidence="2 3">
    <name type="scientific">Cylindrotheca closterium</name>
    <dbReference type="NCBI Taxonomy" id="2856"/>
    <lineage>
        <taxon>Eukaryota</taxon>
        <taxon>Sar</taxon>
        <taxon>Stramenopiles</taxon>
        <taxon>Ochrophyta</taxon>
        <taxon>Bacillariophyta</taxon>
        <taxon>Bacillariophyceae</taxon>
        <taxon>Bacillariophycidae</taxon>
        <taxon>Bacillariales</taxon>
        <taxon>Bacillariaceae</taxon>
        <taxon>Cylindrotheca</taxon>
    </lineage>
</organism>
<keyword evidence="1" id="KW-1133">Transmembrane helix</keyword>
<reference evidence="2" key="1">
    <citation type="submission" date="2023-08" db="EMBL/GenBank/DDBJ databases">
        <authorList>
            <person name="Audoor S."/>
            <person name="Bilcke G."/>
        </authorList>
    </citation>
    <scope>NUCLEOTIDE SEQUENCE</scope>
</reference>
<proteinExistence type="predicted"/>
<dbReference type="AlphaFoldDB" id="A0AAD2JLU0"/>
<dbReference type="InterPro" id="IPR025461">
    <property type="entry name" value="ABA4-like"/>
</dbReference>
<feature type="transmembrane region" description="Helical" evidence="1">
    <location>
        <begin position="6"/>
        <end position="31"/>
    </location>
</feature>
<sequence>MELMKFKLLFGLTAADLWGSLNLVMLTWLLMACLPKWKWTPTLTLVTPIFHSFIYAGSIFSIIFFPADGASGSLDFGSLESVVEAFQDPNSVFAGWTHYIVFDALVGRMMLLDSLKRGASIKFHVLVMIPCLFFTLMLGPVGFLSYMGLRFVFLPTNDHSTIGYDAL</sequence>
<comment type="caution">
    <text evidence="2">The sequence shown here is derived from an EMBL/GenBank/DDBJ whole genome shotgun (WGS) entry which is preliminary data.</text>
</comment>
<dbReference type="Pfam" id="PF14108">
    <property type="entry name" value="ABA4-like"/>
    <property type="match status" value="1"/>
</dbReference>
<dbReference type="PROSITE" id="PS51257">
    <property type="entry name" value="PROKAR_LIPOPROTEIN"/>
    <property type="match status" value="1"/>
</dbReference>
<evidence type="ECO:0008006" key="4">
    <source>
        <dbReference type="Google" id="ProtNLM"/>
    </source>
</evidence>
<dbReference type="EMBL" id="CAKOGP040002058">
    <property type="protein sequence ID" value="CAJ1960320.1"/>
    <property type="molecule type" value="Genomic_DNA"/>
</dbReference>
<feature type="transmembrane region" description="Helical" evidence="1">
    <location>
        <begin position="123"/>
        <end position="147"/>
    </location>
</feature>
<feature type="transmembrane region" description="Helical" evidence="1">
    <location>
        <begin position="43"/>
        <end position="65"/>
    </location>
</feature>
<name>A0AAD2JLU0_9STRA</name>
<evidence type="ECO:0000313" key="2">
    <source>
        <dbReference type="EMBL" id="CAJ1960320.1"/>
    </source>
</evidence>
<evidence type="ECO:0000313" key="3">
    <source>
        <dbReference type="Proteomes" id="UP001295423"/>
    </source>
</evidence>
<protein>
    <recommendedName>
        <fullName evidence="4">DUF4281 domain-containing protein</fullName>
    </recommendedName>
</protein>